<evidence type="ECO:0000313" key="3">
    <source>
        <dbReference type="EMBL" id="ODQ46386.1"/>
    </source>
</evidence>
<evidence type="ECO:0000313" key="4">
    <source>
        <dbReference type="Proteomes" id="UP000094455"/>
    </source>
</evidence>
<dbReference type="Proteomes" id="UP000094455">
    <property type="component" value="Unassembled WGS sequence"/>
</dbReference>
<keyword evidence="2" id="KW-0472">Membrane</keyword>
<gene>
    <name evidence="3" type="ORF">PICMEDRAFT_129177</name>
</gene>
<dbReference type="EMBL" id="KV454003">
    <property type="protein sequence ID" value="ODQ46386.1"/>
    <property type="molecule type" value="Genomic_DNA"/>
</dbReference>
<dbReference type="GeneID" id="30176673"/>
<dbReference type="AlphaFoldDB" id="A0A1E3NJX9"/>
<dbReference type="RefSeq" id="XP_019017499.1">
    <property type="nucleotide sequence ID" value="XM_019159986.1"/>
</dbReference>
<protein>
    <submittedName>
        <fullName evidence="3">Uncharacterized protein</fullName>
    </submittedName>
</protein>
<reference evidence="3 4" key="1">
    <citation type="journal article" date="2016" name="Proc. Natl. Acad. Sci. U.S.A.">
        <title>Comparative genomics of biotechnologically important yeasts.</title>
        <authorList>
            <person name="Riley R."/>
            <person name="Haridas S."/>
            <person name="Wolfe K.H."/>
            <person name="Lopes M.R."/>
            <person name="Hittinger C.T."/>
            <person name="Goeker M."/>
            <person name="Salamov A.A."/>
            <person name="Wisecaver J.H."/>
            <person name="Long T.M."/>
            <person name="Calvey C.H."/>
            <person name="Aerts A.L."/>
            <person name="Barry K.W."/>
            <person name="Choi C."/>
            <person name="Clum A."/>
            <person name="Coughlan A.Y."/>
            <person name="Deshpande S."/>
            <person name="Douglass A.P."/>
            <person name="Hanson S.J."/>
            <person name="Klenk H.-P."/>
            <person name="LaButti K.M."/>
            <person name="Lapidus A."/>
            <person name="Lindquist E.A."/>
            <person name="Lipzen A.M."/>
            <person name="Meier-Kolthoff J.P."/>
            <person name="Ohm R.A."/>
            <person name="Otillar R.P."/>
            <person name="Pangilinan J.L."/>
            <person name="Peng Y."/>
            <person name="Rokas A."/>
            <person name="Rosa C.A."/>
            <person name="Scheuner C."/>
            <person name="Sibirny A.A."/>
            <person name="Slot J.C."/>
            <person name="Stielow J.B."/>
            <person name="Sun H."/>
            <person name="Kurtzman C.P."/>
            <person name="Blackwell M."/>
            <person name="Grigoriev I.V."/>
            <person name="Jeffries T.W."/>
        </authorList>
    </citation>
    <scope>NUCLEOTIDE SEQUENCE [LARGE SCALE GENOMIC DNA]</scope>
    <source>
        <strain evidence="3 4">NRRL Y-2026</strain>
    </source>
</reference>
<evidence type="ECO:0000256" key="2">
    <source>
        <dbReference type="SAM" id="Phobius"/>
    </source>
</evidence>
<sequence length="346" mass="38694">MDPKVAFSSVDAVGSRRGKKFASTVPSLNLSTIHVILLSVIFTLLQNISLSRLPGASSAVFVVAMCLVSVLGYYVIHHLPLTTSMCRMKVRLALTTLQVLTKDLKFDLWVTVIAVLLVAWVLSIWKTGVSFLIWCFVIWAYNLDETKVNSMSNNSAGAGGGNGSNFISAFASFSNLSTGTSNASGRFSSFEDFGPASGLGTTANSDLNSSYKGTPDYDKCYSASIGYINSLEKKVIFLEKKISSLENDKLEQNIIIYTFNHNLNEKLNNLEKKVQERDQTSQQDLNQIYSMLLALKKRKRIRLNILKLYIKQILLWLLPHPVVVVLRRTRRIVNMIFQRLRGFFAN</sequence>
<feature type="coiled-coil region" evidence="1">
    <location>
        <begin position="228"/>
        <end position="283"/>
    </location>
</feature>
<proteinExistence type="predicted"/>
<feature type="transmembrane region" description="Helical" evidence="2">
    <location>
        <begin position="108"/>
        <end position="141"/>
    </location>
</feature>
<name>A0A1E3NJX9_9ASCO</name>
<keyword evidence="1" id="KW-0175">Coiled coil</keyword>
<feature type="transmembrane region" description="Helical" evidence="2">
    <location>
        <begin position="57"/>
        <end position="76"/>
    </location>
</feature>
<keyword evidence="4" id="KW-1185">Reference proteome</keyword>
<evidence type="ECO:0000256" key="1">
    <source>
        <dbReference type="SAM" id="Coils"/>
    </source>
</evidence>
<dbReference type="OrthoDB" id="10581831at2759"/>
<feature type="transmembrane region" description="Helical" evidence="2">
    <location>
        <begin position="27"/>
        <end position="45"/>
    </location>
</feature>
<organism evidence="3 4">
    <name type="scientific">Pichia membranifaciens NRRL Y-2026</name>
    <dbReference type="NCBI Taxonomy" id="763406"/>
    <lineage>
        <taxon>Eukaryota</taxon>
        <taxon>Fungi</taxon>
        <taxon>Dikarya</taxon>
        <taxon>Ascomycota</taxon>
        <taxon>Saccharomycotina</taxon>
        <taxon>Pichiomycetes</taxon>
        <taxon>Pichiales</taxon>
        <taxon>Pichiaceae</taxon>
        <taxon>Pichia</taxon>
    </lineage>
</organism>
<accession>A0A1E3NJX9</accession>
<keyword evidence="2" id="KW-1133">Transmembrane helix</keyword>
<keyword evidence="2" id="KW-0812">Transmembrane</keyword>